<organism evidence="1">
    <name type="scientific">uncultured Caudovirales phage</name>
    <dbReference type="NCBI Taxonomy" id="2100421"/>
    <lineage>
        <taxon>Viruses</taxon>
        <taxon>Duplodnaviria</taxon>
        <taxon>Heunggongvirae</taxon>
        <taxon>Uroviricota</taxon>
        <taxon>Caudoviricetes</taxon>
        <taxon>Peduoviridae</taxon>
        <taxon>Maltschvirus</taxon>
        <taxon>Maltschvirus maltsch</taxon>
    </lineage>
</organism>
<gene>
    <name evidence="1" type="ORF">UFOVP457_17</name>
</gene>
<dbReference type="InterPro" id="IPR010767">
    <property type="entry name" value="Phage_CGC-2007_Cje0229"/>
</dbReference>
<accession>A0A6J5MBI1</accession>
<reference evidence="1" key="1">
    <citation type="submission" date="2020-04" db="EMBL/GenBank/DDBJ databases">
        <authorList>
            <person name="Chiriac C."/>
            <person name="Salcher M."/>
            <person name="Ghai R."/>
            <person name="Kavagutti S V."/>
        </authorList>
    </citation>
    <scope>NUCLEOTIDE SEQUENCE</scope>
</reference>
<name>A0A6J5MBI1_9CAUD</name>
<evidence type="ECO:0000313" key="1">
    <source>
        <dbReference type="EMBL" id="CAB4143974.1"/>
    </source>
</evidence>
<proteinExistence type="predicted"/>
<dbReference type="Pfam" id="PF07087">
    <property type="entry name" value="DUF1353"/>
    <property type="match status" value="1"/>
</dbReference>
<sequence>MITFSNFNLLEDLEIHSLKPLQFKLKKSLLVKTNEEFIYKKEIYIPKGFITDGMSIPKWLQPVIGEPFEGNTLRAAIVHDYLCHCKCETQAFSHGIFREILKLDGVSAWRRNAAWLGVVSYNRLKNPKWK</sequence>
<protein>
    <submittedName>
        <fullName evidence="1">Campylobacter phage CGC-2007, Cje0229</fullName>
    </submittedName>
</protein>
<dbReference type="EMBL" id="LR796435">
    <property type="protein sequence ID" value="CAB4143974.1"/>
    <property type="molecule type" value="Genomic_DNA"/>
</dbReference>